<dbReference type="Pfam" id="PF10718">
    <property type="entry name" value="Ycf34"/>
    <property type="match status" value="1"/>
</dbReference>
<geneLocation type="chloroplast" evidence="1"/>
<name>A0A1G4NS72_9FLOR</name>
<gene>
    <name evidence="1" type="primary">ycf34</name>
    <name evidence="1" type="ORF">HV04060_87</name>
</gene>
<protein>
    <recommendedName>
        <fullName evidence="2">Ycf34</fullName>
    </recommendedName>
</protein>
<proteinExistence type="predicted"/>
<sequence>MCICINCLYVHNCSTYQYIKQQHQEIHKVIISRFNPINTVINVNLYNNYKRVQLDWDIVECLSFIDKPGYWKEQENL</sequence>
<accession>A0A1G4NS72</accession>
<dbReference type="AlphaFoldDB" id="A0A1G4NS72"/>
<evidence type="ECO:0000313" key="1">
    <source>
        <dbReference type="EMBL" id="SCW21522.1"/>
    </source>
</evidence>
<dbReference type="GeneID" id="29998640"/>
<keyword evidence="1" id="KW-0150">Chloroplast</keyword>
<dbReference type="InterPro" id="IPR019656">
    <property type="entry name" value="Uncharacterised_Ycf34"/>
</dbReference>
<reference evidence="1" key="2">
    <citation type="submission" date="2016-10" db="EMBL/GenBank/DDBJ databases">
        <authorList>
            <person name="de Groot N.N."/>
        </authorList>
    </citation>
    <scope>NUCLEOTIDE SEQUENCE</scope>
    <source>
        <strain evidence="1">HV04060</strain>
    </source>
</reference>
<dbReference type="RefSeq" id="YP_009313268.1">
    <property type="nucleotide sequence ID" value="NC_031656.1"/>
</dbReference>
<evidence type="ECO:0008006" key="2">
    <source>
        <dbReference type="Google" id="ProtNLM"/>
    </source>
</evidence>
<dbReference type="EMBL" id="LT622864">
    <property type="protein sequence ID" value="SCW21522.1"/>
    <property type="molecule type" value="Genomic_DNA"/>
</dbReference>
<organism evidence="1">
    <name type="scientific">Dichotomaria marginata</name>
    <dbReference type="NCBI Taxonomy" id="268567"/>
    <lineage>
        <taxon>Eukaryota</taxon>
        <taxon>Rhodophyta</taxon>
        <taxon>Florideophyceae</taxon>
        <taxon>Nemaliophycidae</taxon>
        <taxon>Nemaliales</taxon>
        <taxon>Galaxauraceae</taxon>
        <taxon>Dichotomaria</taxon>
    </lineage>
</organism>
<keyword evidence="1" id="KW-0934">Plastid</keyword>
<reference evidence="1" key="1">
    <citation type="submission" date="2016-10" db="EMBL/GenBank/DDBJ databases">
        <title>Chloroplast genomes as a tool to resolve red algal phylogenies: a case study in the Nemaliales.</title>
        <authorList>
            <person name="Costa J.F."/>
            <person name="Lin S.M."/>
            <person name="Macaya E.C."/>
            <person name="Fernandez-Garcia C."/>
            <person name="Verbruggen H."/>
        </authorList>
    </citation>
    <scope>NUCLEOTIDE SEQUENCE</scope>
    <source>
        <strain evidence="1">HV04060</strain>
    </source>
</reference>